<dbReference type="PROSITE" id="PS50002">
    <property type="entry name" value="SH3"/>
    <property type="match status" value="1"/>
</dbReference>
<dbReference type="AlphaFoldDB" id="A0A7M5XJ38"/>
<dbReference type="PRINTS" id="PR00452">
    <property type="entry name" value="SH3DOMAIN"/>
</dbReference>
<dbReference type="InterPro" id="IPR036028">
    <property type="entry name" value="SH3-like_dom_sf"/>
</dbReference>
<dbReference type="Gene3D" id="2.30.30.40">
    <property type="entry name" value="SH3 Domains"/>
    <property type="match status" value="1"/>
</dbReference>
<keyword evidence="8" id="KW-1185">Reference proteome</keyword>
<dbReference type="InterPro" id="IPR050384">
    <property type="entry name" value="Endophilin_SH3RF"/>
</dbReference>
<accession>A0A7M5XJ38</accession>
<proteinExistence type="predicted"/>
<dbReference type="Pfam" id="PF00018">
    <property type="entry name" value="SH3_1"/>
    <property type="match status" value="1"/>
</dbReference>
<organism evidence="7 8">
    <name type="scientific">Clytia hemisphaerica</name>
    <dbReference type="NCBI Taxonomy" id="252671"/>
    <lineage>
        <taxon>Eukaryota</taxon>
        <taxon>Metazoa</taxon>
        <taxon>Cnidaria</taxon>
        <taxon>Hydrozoa</taxon>
        <taxon>Hydroidolina</taxon>
        <taxon>Leptothecata</taxon>
        <taxon>Obeliida</taxon>
        <taxon>Clytiidae</taxon>
        <taxon>Clytia</taxon>
    </lineage>
</organism>
<dbReference type="PANTHER" id="PTHR14167:SF81">
    <property type="entry name" value="ENDOPHILIN-A"/>
    <property type="match status" value="1"/>
</dbReference>
<dbReference type="InterPro" id="IPR001452">
    <property type="entry name" value="SH3_domain"/>
</dbReference>
<evidence type="ECO:0000256" key="5">
    <source>
        <dbReference type="PROSITE-ProRule" id="PRU00192"/>
    </source>
</evidence>
<evidence type="ECO:0000256" key="3">
    <source>
        <dbReference type="ARBA" id="ARBA00023054"/>
    </source>
</evidence>
<evidence type="ECO:0000256" key="2">
    <source>
        <dbReference type="ARBA" id="ARBA00022443"/>
    </source>
</evidence>
<protein>
    <recommendedName>
        <fullName evidence="6">SH3 domain-containing protein</fullName>
    </recommendedName>
</protein>
<evidence type="ECO:0000259" key="6">
    <source>
        <dbReference type="PROSITE" id="PS50002"/>
    </source>
</evidence>
<keyword evidence="2 5" id="KW-0728">SH3 domain</keyword>
<evidence type="ECO:0000313" key="8">
    <source>
        <dbReference type="Proteomes" id="UP000594262"/>
    </source>
</evidence>
<keyword evidence="3" id="KW-0175">Coiled coil</keyword>
<keyword evidence="4" id="KW-0472">Membrane</keyword>
<dbReference type="CDD" id="cd00174">
    <property type="entry name" value="SH3"/>
    <property type="match status" value="1"/>
</dbReference>
<dbReference type="Proteomes" id="UP000594262">
    <property type="component" value="Unplaced"/>
</dbReference>
<name>A0A7M5XJ38_9CNID</name>
<dbReference type="PANTHER" id="PTHR14167">
    <property type="entry name" value="SH3 DOMAIN-CONTAINING"/>
    <property type="match status" value="1"/>
</dbReference>
<dbReference type="OrthoDB" id="6038606at2759"/>
<evidence type="ECO:0000313" key="7">
    <source>
        <dbReference type="EnsemblMetazoa" id="CLYHEMP023130.2"/>
    </source>
</evidence>
<dbReference type="SUPFAM" id="SSF50044">
    <property type="entry name" value="SH3-domain"/>
    <property type="match status" value="1"/>
</dbReference>
<comment type="subcellular location">
    <subcellularLocation>
        <location evidence="1">Membrane</location>
        <topology evidence="1">Peripheral membrane protein</topology>
    </subcellularLocation>
</comment>
<reference evidence="7" key="1">
    <citation type="submission" date="2021-01" db="UniProtKB">
        <authorList>
            <consortium name="EnsemblMetazoa"/>
        </authorList>
    </citation>
    <scope>IDENTIFICATION</scope>
</reference>
<evidence type="ECO:0000256" key="1">
    <source>
        <dbReference type="ARBA" id="ARBA00004170"/>
    </source>
</evidence>
<evidence type="ECO:0000256" key="4">
    <source>
        <dbReference type="ARBA" id="ARBA00023136"/>
    </source>
</evidence>
<sequence length="120" mass="13806">KSSEIDIESTGMTLLKLTKTMRMSRTLHDLKEILEKEIESTSYSIPLEMKKKEEEDNDKVRVLYDYKPVCENDLALSVGDIVEVVEDNYGGGWWKGRHCDQEGFLPSNYVELVVDQSQES</sequence>
<dbReference type="EnsemblMetazoa" id="CLYHEMT023130.2">
    <property type="protein sequence ID" value="CLYHEMP023130.2"/>
    <property type="gene ID" value="CLYHEMG023130"/>
</dbReference>
<feature type="domain" description="SH3" evidence="6">
    <location>
        <begin position="55"/>
        <end position="115"/>
    </location>
</feature>
<dbReference type="SMART" id="SM00326">
    <property type="entry name" value="SH3"/>
    <property type="match status" value="1"/>
</dbReference>